<accession>A0A399EEH6</accession>
<keyword evidence="2 6" id="KW-0418">Kinase</keyword>
<name>A0A399EEH6_9DEIN</name>
<dbReference type="InterPro" id="IPR050482">
    <property type="entry name" value="Sensor_HK_TwoCompSys"/>
</dbReference>
<dbReference type="PROSITE" id="PS50109">
    <property type="entry name" value="HIS_KIN"/>
    <property type="match status" value="1"/>
</dbReference>
<evidence type="ECO:0000313" key="6">
    <source>
        <dbReference type="EMBL" id="RIH83027.1"/>
    </source>
</evidence>
<keyword evidence="1 6" id="KW-0808">Transferase</keyword>
<dbReference type="EC" id="2.7.13.3" evidence="6"/>
<dbReference type="Proteomes" id="UP000265715">
    <property type="component" value="Unassembled WGS sequence"/>
</dbReference>
<dbReference type="SUPFAM" id="SSF55781">
    <property type="entry name" value="GAF domain-like"/>
    <property type="match status" value="1"/>
</dbReference>
<dbReference type="InterPro" id="IPR036890">
    <property type="entry name" value="HATPase_C_sf"/>
</dbReference>
<dbReference type="GO" id="GO:0000155">
    <property type="term" value="F:phosphorelay sensor kinase activity"/>
    <property type="evidence" value="ECO:0007669"/>
    <property type="project" value="InterPro"/>
</dbReference>
<evidence type="ECO:0000259" key="5">
    <source>
        <dbReference type="PROSITE" id="PS50109"/>
    </source>
</evidence>
<dbReference type="SUPFAM" id="SSF55874">
    <property type="entry name" value="ATPase domain of HSP90 chaperone/DNA topoisomerase II/histidine kinase"/>
    <property type="match status" value="1"/>
</dbReference>
<gene>
    <name evidence="6" type="primary">liaS_1</name>
    <name evidence="6" type="ORF">Mterra_02433</name>
</gene>
<keyword evidence="3" id="KW-0902">Two-component regulatory system</keyword>
<keyword evidence="4" id="KW-0175">Coiled coil</keyword>
<proteinExistence type="predicted"/>
<comment type="caution">
    <text evidence="6">The sequence shown here is derived from an EMBL/GenBank/DDBJ whole genome shotgun (WGS) entry which is preliminary data.</text>
</comment>
<dbReference type="GO" id="GO:0046983">
    <property type="term" value="F:protein dimerization activity"/>
    <property type="evidence" value="ECO:0007669"/>
    <property type="project" value="InterPro"/>
</dbReference>
<dbReference type="Pfam" id="PF02518">
    <property type="entry name" value="HATPase_c"/>
    <property type="match status" value="1"/>
</dbReference>
<dbReference type="EMBL" id="QXDL01000102">
    <property type="protein sequence ID" value="RIH83027.1"/>
    <property type="molecule type" value="Genomic_DNA"/>
</dbReference>
<dbReference type="PANTHER" id="PTHR24421">
    <property type="entry name" value="NITRATE/NITRITE SENSOR PROTEIN NARX-RELATED"/>
    <property type="match status" value="1"/>
</dbReference>
<sequence length="389" mass="42627">MPRSAALQRRLRELATLNQILEVLNKQADLNQALQAALEELVELLGLSTGWVFVTQVDPGDARQGQLTLSSCTGLPPALAADERRSLREKSCDCHWLFRHGELDRGVNIVTCSRLESAQGDKGGLEVHASVPLLTRDGPVGILNLAAPGREPFDAETLEFLTAVGRTLGLAFRRARLQEQQVREREALAALEERARLAREMHDSVAQLLFAAELSLNVARESSQQREAALERSAELVSSALSELRGLVELLRPADLSQGLAPALSRLADRVDGVVRVHLDAQPLELPEGVAETLYRIAQEGVHNALRHAHPKNLWIRLDRHRGQARLRLEDDGRGLPQQVTRGMGLLSLEQRTQALGGSLRVSNRARGGVLLEARIPLRAAPAGAREVE</sequence>
<feature type="coiled-coil region" evidence="4">
    <location>
        <begin position="7"/>
        <end position="44"/>
    </location>
</feature>
<evidence type="ECO:0000256" key="3">
    <source>
        <dbReference type="ARBA" id="ARBA00023012"/>
    </source>
</evidence>
<protein>
    <submittedName>
        <fullName evidence="6">Sensor histidine kinase LiaS</fullName>
        <ecNumber evidence="6">2.7.13.3</ecNumber>
    </submittedName>
</protein>
<dbReference type="CDD" id="cd16917">
    <property type="entry name" value="HATPase_UhpB-NarQ-NarX-like"/>
    <property type="match status" value="1"/>
</dbReference>
<dbReference type="Gene3D" id="1.20.5.1930">
    <property type="match status" value="1"/>
</dbReference>
<dbReference type="Gene3D" id="3.30.565.10">
    <property type="entry name" value="Histidine kinase-like ATPase, C-terminal domain"/>
    <property type="match status" value="1"/>
</dbReference>
<dbReference type="Gene3D" id="3.30.450.40">
    <property type="match status" value="1"/>
</dbReference>
<dbReference type="SMART" id="SM00065">
    <property type="entry name" value="GAF"/>
    <property type="match status" value="1"/>
</dbReference>
<organism evidence="6 7">
    <name type="scientific">Calidithermus terrae</name>
    <dbReference type="NCBI Taxonomy" id="1408545"/>
    <lineage>
        <taxon>Bacteria</taxon>
        <taxon>Thermotogati</taxon>
        <taxon>Deinococcota</taxon>
        <taxon>Deinococci</taxon>
        <taxon>Thermales</taxon>
        <taxon>Thermaceae</taxon>
        <taxon>Calidithermus</taxon>
    </lineage>
</organism>
<dbReference type="Pfam" id="PF13185">
    <property type="entry name" value="GAF_2"/>
    <property type="match status" value="1"/>
</dbReference>
<evidence type="ECO:0000256" key="4">
    <source>
        <dbReference type="SAM" id="Coils"/>
    </source>
</evidence>
<dbReference type="GO" id="GO:0016020">
    <property type="term" value="C:membrane"/>
    <property type="evidence" value="ECO:0007669"/>
    <property type="project" value="InterPro"/>
</dbReference>
<reference evidence="6 7" key="1">
    <citation type="submission" date="2018-08" db="EMBL/GenBank/DDBJ databases">
        <title>Meiothermus terrae DSM 26712 genome sequencing project.</title>
        <authorList>
            <person name="Da Costa M.S."/>
            <person name="Albuquerque L."/>
            <person name="Raposo P."/>
            <person name="Froufe H.J.C."/>
            <person name="Barroso C.S."/>
            <person name="Egas C."/>
        </authorList>
    </citation>
    <scope>NUCLEOTIDE SEQUENCE [LARGE SCALE GENOMIC DNA]</scope>
    <source>
        <strain evidence="6 7">DSM 26712</strain>
    </source>
</reference>
<evidence type="ECO:0000256" key="1">
    <source>
        <dbReference type="ARBA" id="ARBA00022679"/>
    </source>
</evidence>
<dbReference type="RefSeq" id="WP_119315461.1">
    <property type="nucleotide sequence ID" value="NZ_QXDL01000102.1"/>
</dbReference>
<dbReference type="InterPro" id="IPR011712">
    <property type="entry name" value="Sig_transdc_His_kin_sub3_dim/P"/>
</dbReference>
<feature type="domain" description="Histidine kinase" evidence="5">
    <location>
        <begin position="196"/>
        <end position="380"/>
    </location>
</feature>
<dbReference type="Pfam" id="PF07730">
    <property type="entry name" value="HisKA_3"/>
    <property type="match status" value="1"/>
</dbReference>
<dbReference type="OrthoDB" id="9781904at2"/>
<dbReference type="InterPro" id="IPR005467">
    <property type="entry name" value="His_kinase_dom"/>
</dbReference>
<dbReference type="AlphaFoldDB" id="A0A399EEH6"/>
<dbReference type="InterPro" id="IPR003594">
    <property type="entry name" value="HATPase_dom"/>
</dbReference>
<evidence type="ECO:0000256" key="2">
    <source>
        <dbReference type="ARBA" id="ARBA00022777"/>
    </source>
</evidence>
<dbReference type="SMART" id="SM00387">
    <property type="entry name" value="HATPase_c"/>
    <property type="match status" value="1"/>
</dbReference>
<evidence type="ECO:0000313" key="7">
    <source>
        <dbReference type="Proteomes" id="UP000265715"/>
    </source>
</evidence>
<dbReference type="InterPro" id="IPR003018">
    <property type="entry name" value="GAF"/>
</dbReference>
<dbReference type="InterPro" id="IPR029016">
    <property type="entry name" value="GAF-like_dom_sf"/>
</dbReference>
<keyword evidence="7" id="KW-1185">Reference proteome</keyword>